<dbReference type="EMBL" id="KB469306">
    <property type="protein sequence ID" value="EPQ53357.1"/>
    <property type="molecule type" value="Genomic_DNA"/>
</dbReference>
<keyword evidence="5" id="KW-0503">Monooxygenase</keyword>
<dbReference type="eggNOG" id="KOG2614">
    <property type="taxonomic scope" value="Eukaryota"/>
</dbReference>
<protein>
    <submittedName>
        <fullName evidence="8">FAD/NAD P-binding domain-containing protein</fullName>
    </submittedName>
</protein>
<dbReference type="PRINTS" id="PR00420">
    <property type="entry name" value="RNGMNOXGNASE"/>
</dbReference>
<dbReference type="SUPFAM" id="SSF54373">
    <property type="entry name" value="FAD-linked reductases, C-terminal domain"/>
    <property type="match status" value="1"/>
</dbReference>
<name>S7Q1G4_GLOTA</name>
<evidence type="ECO:0000256" key="2">
    <source>
        <dbReference type="ARBA" id="ARBA00022630"/>
    </source>
</evidence>
<evidence type="ECO:0000259" key="7">
    <source>
        <dbReference type="Pfam" id="PF01494"/>
    </source>
</evidence>
<dbReference type="PANTHER" id="PTHR13789">
    <property type="entry name" value="MONOOXYGENASE"/>
    <property type="match status" value="1"/>
</dbReference>
<evidence type="ECO:0000256" key="5">
    <source>
        <dbReference type="ARBA" id="ARBA00023033"/>
    </source>
</evidence>
<organism evidence="8 9">
    <name type="scientific">Gloeophyllum trabeum (strain ATCC 11539 / FP-39264 / Madison 617)</name>
    <name type="common">Brown rot fungus</name>
    <dbReference type="NCBI Taxonomy" id="670483"/>
    <lineage>
        <taxon>Eukaryota</taxon>
        <taxon>Fungi</taxon>
        <taxon>Dikarya</taxon>
        <taxon>Basidiomycota</taxon>
        <taxon>Agaricomycotina</taxon>
        <taxon>Agaricomycetes</taxon>
        <taxon>Gloeophyllales</taxon>
        <taxon>Gloeophyllaceae</taxon>
        <taxon>Gloeophyllum</taxon>
    </lineage>
</organism>
<dbReference type="GO" id="GO:0071949">
    <property type="term" value="F:FAD binding"/>
    <property type="evidence" value="ECO:0007669"/>
    <property type="project" value="InterPro"/>
</dbReference>
<dbReference type="InterPro" id="IPR002938">
    <property type="entry name" value="FAD-bd"/>
</dbReference>
<feature type="domain" description="FAD-binding" evidence="7">
    <location>
        <begin position="38"/>
        <end position="387"/>
    </location>
</feature>
<dbReference type="HOGENOM" id="CLU_009665_19_3_1"/>
<accession>S7Q1G4</accession>
<dbReference type="SUPFAM" id="SSF51905">
    <property type="entry name" value="FAD/NAD(P)-binding domain"/>
    <property type="match status" value="1"/>
</dbReference>
<dbReference type="RefSeq" id="XP_007868612.1">
    <property type="nucleotide sequence ID" value="XM_007870421.1"/>
</dbReference>
<evidence type="ECO:0000256" key="3">
    <source>
        <dbReference type="ARBA" id="ARBA00022827"/>
    </source>
</evidence>
<dbReference type="AlphaFoldDB" id="S7Q1G4"/>
<dbReference type="OrthoDB" id="9993796at2759"/>
<dbReference type="Pfam" id="PF01494">
    <property type="entry name" value="FAD_binding_3"/>
    <property type="match status" value="1"/>
</dbReference>
<proteinExistence type="inferred from homology"/>
<dbReference type="KEGG" id="gtr:GLOTRDRAFT_140174"/>
<keyword evidence="4" id="KW-0560">Oxidoreductase</keyword>
<dbReference type="GO" id="GO:0004497">
    <property type="term" value="F:monooxygenase activity"/>
    <property type="evidence" value="ECO:0007669"/>
    <property type="project" value="UniProtKB-KW"/>
</dbReference>
<keyword evidence="9" id="KW-1185">Reference proteome</keyword>
<dbReference type="InterPro" id="IPR050493">
    <property type="entry name" value="FAD-dep_Monooxygenase_BioMet"/>
</dbReference>
<dbReference type="Proteomes" id="UP000030669">
    <property type="component" value="Unassembled WGS sequence"/>
</dbReference>
<evidence type="ECO:0000256" key="4">
    <source>
        <dbReference type="ARBA" id="ARBA00023002"/>
    </source>
</evidence>
<keyword evidence="3" id="KW-0274">FAD</keyword>
<dbReference type="FunFam" id="3.50.50.60:FF:000115">
    <property type="entry name" value="Salicylate hydroxylase, putative"/>
    <property type="match status" value="1"/>
</dbReference>
<evidence type="ECO:0000313" key="8">
    <source>
        <dbReference type="EMBL" id="EPQ53357.1"/>
    </source>
</evidence>
<evidence type="ECO:0000256" key="1">
    <source>
        <dbReference type="ARBA" id="ARBA00007992"/>
    </source>
</evidence>
<reference evidence="8 9" key="1">
    <citation type="journal article" date="2012" name="Science">
        <title>The Paleozoic origin of enzymatic lignin decomposition reconstructed from 31 fungal genomes.</title>
        <authorList>
            <person name="Floudas D."/>
            <person name="Binder M."/>
            <person name="Riley R."/>
            <person name="Barry K."/>
            <person name="Blanchette R.A."/>
            <person name="Henrissat B."/>
            <person name="Martinez A.T."/>
            <person name="Otillar R."/>
            <person name="Spatafora J.W."/>
            <person name="Yadav J.S."/>
            <person name="Aerts A."/>
            <person name="Benoit I."/>
            <person name="Boyd A."/>
            <person name="Carlson A."/>
            <person name="Copeland A."/>
            <person name="Coutinho P.M."/>
            <person name="de Vries R.P."/>
            <person name="Ferreira P."/>
            <person name="Findley K."/>
            <person name="Foster B."/>
            <person name="Gaskell J."/>
            <person name="Glotzer D."/>
            <person name="Gorecki P."/>
            <person name="Heitman J."/>
            <person name="Hesse C."/>
            <person name="Hori C."/>
            <person name="Igarashi K."/>
            <person name="Jurgens J.A."/>
            <person name="Kallen N."/>
            <person name="Kersten P."/>
            <person name="Kohler A."/>
            <person name="Kuees U."/>
            <person name="Kumar T.K.A."/>
            <person name="Kuo A."/>
            <person name="LaButti K."/>
            <person name="Larrondo L.F."/>
            <person name="Lindquist E."/>
            <person name="Ling A."/>
            <person name="Lombard V."/>
            <person name="Lucas S."/>
            <person name="Lundell T."/>
            <person name="Martin R."/>
            <person name="McLaughlin D.J."/>
            <person name="Morgenstern I."/>
            <person name="Morin E."/>
            <person name="Murat C."/>
            <person name="Nagy L.G."/>
            <person name="Nolan M."/>
            <person name="Ohm R.A."/>
            <person name="Patyshakuliyeva A."/>
            <person name="Rokas A."/>
            <person name="Ruiz-Duenas F.J."/>
            <person name="Sabat G."/>
            <person name="Salamov A."/>
            <person name="Samejima M."/>
            <person name="Schmutz J."/>
            <person name="Slot J.C."/>
            <person name="St John F."/>
            <person name="Stenlid J."/>
            <person name="Sun H."/>
            <person name="Sun S."/>
            <person name="Syed K."/>
            <person name="Tsang A."/>
            <person name="Wiebenga A."/>
            <person name="Young D."/>
            <person name="Pisabarro A."/>
            <person name="Eastwood D.C."/>
            <person name="Martin F."/>
            <person name="Cullen D."/>
            <person name="Grigoriev I.V."/>
            <person name="Hibbett D.S."/>
        </authorList>
    </citation>
    <scope>NUCLEOTIDE SEQUENCE [LARGE SCALE GENOMIC DNA]</scope>
    <source>
        <strain evidence="8 9">ATCC 11539</strain>
    </source>
</reference>
<dbReference type="OMA" id="MTGWMGP"/>
<gene>
    <name evidence="8" type="ORF">GLOTRDRAFT_140174</name>
</gene>
<evidence type="ECO:0000313" key="9">
    <source>
        <dbReference type="Proteomes" id="UP000030669"/>
    </source>
</evidence>
<dbReference type="Gene3D" id="3.50.50.60">
    <property type="entry name" value="FAD/NAD(P)-binding domain"/>
    <property type="match status" value="1"/>
</dbReference>
<dbReference type="InterPro" id="IPR036188">
    <property type="entry name" value="FAD/NAD-bd_sf"/>
</dbReference>
<comment type="similarity">
    <text evidence="1">Belongs to the paxM FAD-dependent monooxygenase family.</text>
</comment>
<feature type="region of interest" description="Disordered" evidence="6">
    <location>
        <begin position="456"/>
        <end position="478"/>
    </location>
</feature>
<sequence length="511" mass="57051">MSVPQPQHYVPADAAASAEGVSHNLNLYGGRKAPLSLNILLVGCGLGGLAAAHCLSQAGHRVTVFESAPAIGEVGAGIQVTPNVSRLLIRWGLGEQLSKIAVKPEAIVFRRYSTGERVGYARWGDKIEKEYGAPYVHIHRADFHKLLFDLAKDQVELKLNSTVTHIEPGPDSVSITLHTGEKFTGDLLVGADGVKSLIRTVVLGKTTNAEPTGDAAYRAVIPTELMEKDPDLKPFVDTPEMTGWMAPGRHLMAYNIRAKKLFNLVLLHPDDGSVESWTAEGSADKMRADFADFEPRVRKLLNFVSSTLKWRLMDRRPLDNWVHESGRIVLLGDACHPMLPYRAQGAAMAIEDAAVLGNLFSRVSHQSQIKPLLHAYMSLRLPRTADTQNQSRLNQHIFHLPDGPEQEKRDEAMKQAMRAELKAVLSSNDPEEIKTADVWGREPEEVRRQIERELQDFKDDDANHEGNPNQWADRKKSEVQFGYDADREAERWWEEVGRGLFEQEEKAMSKL</sequence>
<keyword evidence="2" id="KW-0285">Flavoprotein</keyword>
<dbReference type="PANTHER" id="PTHR13789:SF147">
    <property type="entry name" value="PUTATIVE (AFU_ORTHOLOGUE AFUA_2G01950)-RELATED"/>
    <property type="match status" value="1"/>
</dbReference>
<evidence type="ECO:0000256" key="6">
    <source>
        <dbReference type="SAM" id="MobiDB-lite"/>
    </source>
</evidence>
<dbReference type="GeneID" id="19304453"/>